<feature type="binding site" evidence="2">
    <location>
        <position position="483"/>
    </location>
    <ligand>
        <name>L-glutamate</name>
        <dbReference type="ChEBI" id="CHEBI:29985"/>
    </ligand>
</feature>
<keyword evidence="5" id="KW-1185">Reference proteome</keyword>
<feature type="binding site" evidence="2">
    <location>
        <begin position="408"/>
        <end position="410"/>
    </location>
    <ligand>
        <name>L-glutamate</name>
        <dbReference type="ChEBI" id="CHEBI:29985"/>
    </ligand>
</feature>
<feature type="binding site" evidence="2">
    <location>
        <position position="431"/>
    </location>
    <ligand>
        <name>L-glutamate</name>
        <dbReference type="ChEBI" id="CHEBI:29985"/>
    </ligand>
</feature>
<dbReference type="AlphaFoldDB" id="A0A3G2S5Y2"/>
<evidence type="ECO:0000313" key="5">
    <source>
        <dbReference type="Proteomes" id="UP000269793"/>
    </source>
</evidence>
<keyword evidence="3" id="KW-0808">Transferase</keyword>
<evidence type="ECO:0000256" key="2">
    <source>
        <dbReference type="PIRSR" id="PIRSR600101-2"/>
    </source>
</evidence>
<dbReference type="GO" id="GO:0006751">
    <property type="term" value="P:glutathione catabolic process"/>
    <property type="evidence" value="ECO:0007669"/>
    <property type="project" value="UniProtKB-UniRule"/>
</dbReference>
<comment type="pathway">
    <text evidence="3">Sulfur metabolism; glutathione metabolism.</text>
</comment>
<dbReference type="PANTHER" id="PTHR11686:SF62">
    <property type="entry name" value="GLUTATHIONE HYDROLASE"/>
    <property type="match status" value="1"/>
</dbReference>
<comment type="function">
    <text evidence="3">Cleaves the gamma-glutamyl peptide bond of glutathione and glutathione conjugates.</text>
</comment>
<dbReference type="InterPro" id="IPR043138">
    <property type="entry name" value="GGT_lsub"/>
</dbReference>
<feature type="active site" description="Nucleophile" evidence="1">
    <location>
        <position position="390"/>
    </location>
</feature>
<comment type="catalytic activity">
    <reaction evidence="3">
        <text>an S-substituted glutathione + H2O = an S-substituted L-cysteinylglycine + L-glutamate</text>
        <dbReference type="Rhea" id="RHEA:59468"/>
        <dbReference type="ChEBI" id="CHEBI:15377"/>
        <dbReference type="ChEBI" id="CHEBI:29985"/>
        <dbReference type="ChEBI" id="CHEBI:90779"/>
        <dbReference type="ChEBI" id="CHEBI:143103"/>
        <dbReference type="EC" id="3.4.19.13"/>
    </reaction>
</comment>
<dbReference type="GO" id="GO:0005886">
    <property type="term" value="C:plasma membrane"/>
    <property type="evidence" value="ECO:0007669"/>
    <property type="project" value="TreeGrafter"/>
</dbReference>
<dbReference type="SUPFAM" id="SSF56235">
    <property type="entry name" value="N-terminal nucleophile aminohydrolases (Ntn hydrolases)"/>
    <property type="match status" value="1"/>
</dbReference>
<dbReference type="GO" id="GO:0036374">
    <property type="term" value="F:glutathione hydrolase activity"/>
    <property type="evidence" value="ECO:0007669"/>
    <property type="project" value="UniProtKB-UniRule"/>
</dbReference>
<feature type="binding site" evidence="2">
    <location>
        <begin position="459"/>
        <end position="460"/>
    </location>
    <ligand>
        <name>L-glutamate</name>
        <dbReference type="ChEBI" id="CHEBI:29985"/>
    </ligand>
</feature>
<dbReference type="PANTHER" id="PTHR11686">
    <property type="entry name" value="GAMMA GLUTAMYL TRANSPEPTIDASE"/>
    <property type="match status" value="1"/>
</dbReference>
<comment type="catalytic activity">
    <reaction evidence="3">
        <text>an N-terminal (5-L-glutamyl)-[peptide] + an alpha-amino acid = 5-L-glutamyl amino acid + an N-terminal L-alpha-aminoacyl-[peptide]</text>
        <dbReference type="Rhea" id="RHEA:23904"/>
        <dbReference type="Rhea" id="RHEA-COMP:9780"/>
        <dbReference type="Rhea" id="RHEA-COMP:9795"/>
        <dbReference type="ChEBI" id="CHEBI:77644"/>
        <dbReference type="ChEBI" id="CHEBI:78597"/>
        <dbReference type="ChEBI" id="CHEBI:78599"/>
        <dbReference type="ChEBI" id="CHEBI:78608"/>
        <dbReference type="EC" id="2.3.2.2"/>
    </reaction>
</comment>
<dbReference type="OrthoDB" id="1081007at2759"/>
<gene>
    <name evidence="4" type="primary">Ggt1</name>
    <name evidence="4" type="ORF">DNF11_1578</name>
</gene>
<dbReference type="Proteomes" id="UP000269793">
    <property type="component" value="Chromosome III"/>
</dbReference>
<evidence type="ECO:0000256" key="3">
    <source>
        <dbReference type="RuleBase" id="RU368068"/>
    </source>
</evidence>
<evidence type="ECO:0000256" key="1">
    <source>
        <dbReference type="PIRSR" id="PIRSR600101-1"/>
    </source>
</evidence>
<keyword evidence="3 4" id="KW-0378">Hydrolase</keyword>
<dbReference type="STRING" id="425264.A0A3G2S5Y2"/>
<dbReference type="PRINTS" id="PR01210">
    <property type="entry name" value="GGTRANSPTASE"/>
</dbReference>
<dbReference type="EC" id="2.3.2.2" evidence="3"/>
<dbReference type="VEuPathDB" id="FungiDB:DNF11_1578"/>
<dbReference type="EC" id="3.4.19.13" evidence="3"/>
<dbReference type="Gene3D" id="3.60.20.40">
    <property type="match status" value="1"/>
</dbReference>
<comment type="catalytic activity">
    <reaction evidence="3">
        <text>glutathione + H2O = L-cysteinylglycine + L-glutamate</text>
        <dbReference type="Rhea" id="RHEA:28807"/>
        <dbReference type="ChEBI" id="CHEBI:15377"/>
        <dbReference type="ChEBI" id="CHEBI:29985"/>
        <dbReference type="ChEBI" id="CHEBI:57925"/>
        <dbReference type="ChEBI" id="CHEBI:61694"/>
        <dbReference type="EC" id="3.4.19.13"/>
    </reaction>
</comment>
<reference evidence="4 5" key="1">
    <citation type="submission" date="2018-10" db="EMBL/GenBank/DDBJ databases">
        <title>Complete genome sequence of Malassezia restricta CBS 7877.</title>
        <authorList>
            <person name="Morand S.C."/>
            <person name="Bertignac M."/>
            <person name="Iltis A."/>
            <person name="Kolder I."/>
            <person name="Pirovano W."/>
            <person name="Jourdain R."/>
            <person name="Clavaud C."/>
        </authorList>
    </citation>
    <scope>NUCLEOTIDE SEQUENCE [LARGE SCALE GENOMIC DNA]</scope>
    <source>
        <strain evidence="4 5">CBS 7877</strain>
    </source>
</reference>
<accession>A0A3G2S5Y2</accession>
<name>A0A3G2S5Y2_MALR7</name>
<dbReference type="InterPro" id="IPR029055">
    <property type="entry name" value="Ntn_hydrolases_N"/>
</dbReference>
<dbReference type="InterPro" id="IPR043137">
    <property type="entry name" value="GGT_ssub_C"/>
</dbReference>
<dbReference type="GO" id="GO:0103068">
    <property type="term" value="F:leukotriene C4 gamma-glutamyl transferase activity"/>
    <property type="evidence" value="ECO:0007669"/>
    <property type="project" value="UniProtKB-EC"/>
</dbReference>
<sequence>MWLLVALVWAGVGLSRMWFGLRTWAESDVPVYMRARSQGYEPYYGTDGARGAVSCELDVCSNVGVYLLDKGGSAADAVIGVASCVGAIDLFHSGIGGGGFALVKTHGNDPIMLDYRETAPAQAHRDIFVGMPANASIFGGLAAAVPGEVRGWEQLHKLYGRLPWHEILAPVVTITRRGFRVPSQLYDRLLLFEGPICEDSALGRIYCPHGRLVQTGEVIRLPDLARTYEAIARHGPDAMYAGPIAERMVKAVQAAGGIMTMDDLRSYRVMVRMARSITYRNAYRIWATSMPSSGSVVLSALKTMEHFPDMPYDPHDALHTHRLIEATKYAYGERTRFGDPAFVWNMTDMENRMVSAENAETRFRSIRDAYVHPVEEYDPLQLDIVSDRGTSHMNVVDQDGMAIAATTTINGIWGSTVLTPDGILMNNDMDDFSSPDRSNQFGYVPSHPNFIVPGKRPLSSMSPIMVENRHTGALELIVGSSGGSRIITANILTTYAYLSHHGQVSMDDVIARPRWHDQLLPPVTVFEYPGAQTPGFDNATVRALTAKGHQAAYTAPGLSNTQAIQHTHAGLWHAASERRQYEARGAAI</sequence>
<keyword evidence="3" id="KW-0012">Acyltransferase</keyword>
<dbReference type="InterPro" id="IPR000101">
    <property type="entry name" value="GGT_peptidase"/>
</dbReference>
<dbReference type="Gene3D" id="1.10.246.130">
    <property type="match status" value="1"/>
</dbReference>
<dbReference type="NCBIfam" id="TIGR00066">
    <property type="entry name" value="g_glut_trans"/>
    <property type="match status" value="1"/>
</dbReference>
<protein>
    <recommendedName>
        <fullName evidence="3">Glutathione hydrolase</fullName>
        <ecNumber evidence="3">2.3.2.2</ecNumber>
        <ecNumber evidence="3">3.4.19.13</ecNumber>
    </recommendedName>
    <alternativeName>
        <fullName evidence="3">Gamma-glutamyltransferase</fullName>
    </alternativeName>
    <alternativeName>
        <fullName evidence="3">Gamma-glutamyltranspeptidase</fullName>
    </alternativeName>
</protein>
<evidence type="ECO:0000313" key="4">
    <source>
        <dbReference type="EMBL" id="AYO42528.1"/>
    </source>
</evidence>
<feature type="binding site" evidence="2">
    <location>
        <position position="116"/>
    </location>
    <ligand>
        <name>L-glutamate</name>
        <dbReference type="ChEBI" id="CHEBI:29985"/>
    </ligand>
</feature>
<dbReference type="EMBL" id="CP033150">
    <property type="protein sequence ID" value="AYO42528.1"/>
    <property type="molecule type" value="Genomic_DNA"/>
</dbReference>
<proteinExistence type="predicted"/>
<dbReference type="Pfam" id="PF01019">
    <property type="entry name" value="G_glu_transpept"/>
    <property type="match status" value="1"/>
</dbReference>
<organism evidence="4 5">
    <name type="scientific">Malassezia restricta (strain ATCC 96810 / NBRC 103918 / CBS 7877)</name>
    <name type="common">Seborrheic dermatitis infection agent</name>
    <dbReference type="NCBI Taxonomy" id="425264"/>
    <lineage>
        <taxon>Eukaryota</taxon>
        <taxon>Fungi</taxon>
        <taxon>Dikarya</taxon>
        <taxon>Basidiomycota</taxon>
        <taxon>Ustilaginomycotina</taxon>
        <taxon>Malasseziomycetes</taxon>
        <taxon>Malasseziales</taxon>
        <taxon>Malasseziaceae</taxon>
        <taxon>Malassezia</taxon>
    </lineage>
</organism>
<dbReference type="UniPathway" id="UPA00204"/>